<gene>
    <name evidence="1" type="ORF">MC7420_2272</name>
</gene>
<reference evidence="1 2" key="1">
    <citation type="submission" date="2008-07" db="EMBL/GenBank/DDBJ databases">
        <authorList>
            <person name="Tandeau de Marsac N."/>
            <person name="Ferriera S."/>
            <person name="Johnson J."/>
            <person name="Kravitz S."/>
            <person name="Beeson K."/>
            <person name="Sutton G."/>
            <person name="Rogers Y.-H."/>
            <person name="Friedman R."/>
            <person name="Frazier M."/>
            <person name="Venter J.C."/>
        </authorList>
    </citation>
    <scope>NUCLEOTIDE SEQUENCE [LARGE SCALE GENOMIC DNA]</scope>
    <source>
        <strain evidence="1 2">PCC 7420</strain>
    </source>
</reference>
<dbReference type="EMBL" id="DS989850">
    <property type="protein sequence ID" value="EDX75268.1"/>
    <property type="molecule type" value="Genomic_DNA"/>
</dbReference>
<dbReference type="HOGENOM" id="CLU_2463727_0_0_3"/>
<dbReference type="AlphaFoldDB" id="B4VSK9"/>
<organism evidence="1 2">
    <name type="scientific">Coleofasciculus chthonoplastes PCC 7420</name>
    <dbReference type="NCBI Taxonomy" id="118168"/>
    <lineage>
        <taxon>Bacteria</taxon>
        <taxon>Bacillati</taxon>
        <taxon>Cyanobacteriota</taxon>
        <taxon>Cyanophyceae</taxon>
        <taxon>Coleofasciculales</taxon>
        <taxon>Coleofasciculaceae</taxon>
        <taxon>Coleofasciculus</taxon>
    </lineage>
</organism>
<dbReference type="OrthoDB" id="9152028at2"/>
<accession>B4VSK9</accession>
<dbReference type="eggNOG" id="ENOG5031EW6">
    <property type="taxonomic scope" value="Bacteria"/>
</dbReference>
<dbReference type="Proteomes" id="UP000003835">
    <property type="component" value="Unassembled WGS sequence"/>
</dbReference>
<keyword evidence="2" id="KW-1185">Reference proteome</keyword>
<protein>
    <submittedName>
        <fullName evidence="1">Uncharacterized protein</fullName>
    </submittedName>
</protein>
<name>B4VSK9_9CYAN</name>
<evidence type="ECO:0000313" key="1">
    <source>
        <dbReference type="EMBL" id="EDX75268.1"/>
    </source>
</evidence>
<sequence length="88" mass="9470">MSTPYTSGVTDFDTYVSGNPTHSFISNTWISGSSGPGSITFDLGNVFDLDGMAMWGTGGAFSVQNFNLFAIEYIIVICLSEKGDFCLF</sequence>
<proteinExistence type="predicted"/>
<evidence type="ECO:0000313" key="2">
    <source>
        <dbReference type="Proteomes" id="UP000003835"/>
    </source>
</evidence>
<dbReference type="RefSeq" id="WP_006101545.1">
    <property type="nucleotide sequence ID" value="NZ_DS989850.1"/>
</dbReference>